<keyword evidence="1" id="KW-0732">Signal</keyword>
<evidence type="ECO:0000313" key="3">
    <source>
        <dbReference type="EMBL" id="KAK7202465.1"/>
    </source>
</evidence>
<feature type="chain" id="PRO_5047363614" description="DUF7492 domain-containing protein" evidence="1">
    <location>
        <begin position="21"/>
        <end position="220"/>
    </location>
</feature>
<reference evidence="3 4" key="1">
    <citation type="submission" date="2024-03" db="EMBL/GenBank/DDBJ databases">
        <title>Genome-scale model development and genomic sequencing of the oleaginous clade Lipomyces.</title>
        <authorList>
            <consortium name="Lawrence Berkeley National Laboratory"/>
            <person name="Czajka J.J."/>
            <person name="Han Y."/>
            <person name="Kim J."/>
            <person name="Mondo S.J."/>
            <person name="Hofstad B.A."/>
            <person name="Robles A."/>
            <person name="Haridas S."/>
            <person name="Riley R."/>
            <person name="LaButti K."/>
            <person name="Pangilinan J."/>
            <person name="Andreopoulos W."/>
            <person name="Lipzen A."/>
            <person name="Yan J."/>
            <person name="Wang M."/>
            <person name="Ng V."/>
            <person name="Grigoriev I.V."/>
            <person name="Spatafora J.W."/>
            <person name="Magnuson J.K."/>
            <person name="Baker S.E."/>
            <person name="Pomraning K.R."/>
        </authorList>
    </citation>
    <scope>NUCLEOTIDE SEQUENCE [LARGE SCALE GENOMIC DNA]</scope>
    <source>
        <strain evidence="3 4">Phaff 52-87</strain>
    </source>
</reference>
<dbReference type="InterPro" id="IPR055915">
    <property type="entry name" value="DUF7492"/>
</dbReference>
<sequence>MNQYLVSAICLLSVLRPCLAHSWIDILYATDPDTGTIRSTGYIRNYQGHIDLDETYHLLDPTAASAVCASNQQTATYSSEYPMLTARPGDNITAHYEENGHVTLDSLAPDYKPHPGYYAWLWTGEPGTELTTVGEMLEVDNVLAGPFTFDDGKCAVAEGNPFGAGRTVQPCVATFWLPYGLVSGTYSLVWAWHFPKIPACETGATLEFYTSCLDIYVDNS</sequence>
<comment type="caution">
    <text evidence="3">The sequence shown here is derived from an EMBL/GenBank/DDBJ whole genome shotgun (WGS) entry which is preliminary data.</text>
</comment>
<dbReference type="GeneID" id="90040526"/>
<dbReference type="RefSeq" id="XP_064765498.1">
    <property type="nucleotide sequence ID" value="XM_064915014.1"/>
</dbReference>
<dbReference type="Proteomes" id="UP001498771">
    <property type="component" value="Unassembled WGS sequence"/>
</dbReference>
<accession>A0ABR1EXY1</accession>
<organism evidence="3 4">
    <name type="scientific">Myxozyma melibiosi</name>
    <dbReference type="NCBI Taxonomy" id="54550"/>
    <lineage>
        <taxon>Eukaryota</taxon>
        <taxon>Fungi</taxon>
        <taxon>Dikarya</taxon>
        <taxon>Ascomycota</taxon>
        <taxon>Saccharomycotina</taxon>
        <taxon>Lipomycetes</taxon>
        <taxon>Lipomycetales</taxon>
        <taxon>Lipomycetaceae</taxon>
        <taxon>Myxozyma</taxon>
    </lineage>
</organism>
<keyword evidence="4" id="KW-1185">Reference proteome</keyword>
<proteinExistence type="predicted"/>
<dbReference type="EMBL" id="JBBJBU010000017">
    <property type="protein sequence ID" value="KAK7202465.1"/>
    <property type="molecule type" value="Genomic_DNA"/>
</dbReference>
<dbReference type="Pfam" id="PF24320">
    <property type="entry name" value="DUF7492"/>
    <property type="match status" value="1"/>
</dbReference>
<protein>
    <recommendedName>
        <fullName evidence="2">DUF7492 domain-containing protein</fullName>
    </recommendedName>
</protein>
<name>A0ABR1EXY1_9ASCO</name>
<evidence type="ECO:0000259" key="2">
    <source>
        <dbReference type="Pfam" id="PF24320"/>
    </source>
</evidence>
<feature type="domain" description="DUF7492" evidence="2">
    <location>
        <begin position="19"/>
        <end position="219"/>
    </location>
</feature>
<evidence type="ECO:0000313" key="4">
    <source>
        <dbReference type="Proteomes" id="UP001498771"/>
    </source>
</evidence>
<evidence type="ECO:0000256" key="1">
    <source>
        <dbReference type="SAM" id="SignalP"/>
    </source>
</evidence>
<feature type="signal peptide" evidence="1">
    <location>
        <begin position="1"/>
        <end position="20"/>
    </location>
</feature>
<gene>
    <name evidence="3" type="ORF">BZA70DRAFT_313189</name>
</gene>